<evidence type="ECO:0000256" key="5">
    <source>
        <dbReference type="ARBA" id="ARBA00022553"/>
    </source>
</evidence>
<keyword evidence="7" id="KW-0677">Repeat</keyword>
<evidence type="ECO:0000256" key="11">
    <source>
        <dbReference type="ARBA" id="ARBA00023242"/>
    </source>
</evidence>
<dbReference type="GO" id="GO:0140767">
    <property type="term" value="F:enzyme-substrate adaptor activity"/>
    <property type="evidence" value="ECO:0007669"/>
    <property type="project" value="UniProtKB-ARBA"/>
</dbReference>
<keyword evidence="11" id="KW-0539">Nucleus</keyword>
<dbReference type="SUPFAM" id="SSF81383">
    <property type="entry name" value="F-box domain"/>
    <property type="match status" value="1"/>
</dbReference>
<keyword evidence="8" id="KW-0833">Ubl conjugation pathway</keyword>
<evidence type="ECO:0000256" key="8">
    <source>
        <dbReference type="ARBA" id="ARBA00022786"/>
    </source>
</evidence>
<evidence type="ECO:0000313" key="19">
    <source>
        <dbReference type="Proteomes" id="UP000502823"/>
    </source>
</evidence>
<dbReference type="InParanoid" id="A0A6L2PML9"/>
<comment type="pathway">
    <text evidence="3">Protein modification; protein ubiquitination.</text>
</comment>
<evidence type="ECO:0000256" key="13">
    <source>
        <dbReference type="ARBA" id="ARBA00071634"/>
    </source>
</evidence>
<dbReference type="SMART" id="SM00256">
    <property type="entry name" value="FBOX"/>
    <property type="match status" value="1"/>
</dbReference>
<dbReference type="PROSITE" id="PS50181">
    <property type="entry name" value="FBOX"/>
    <property type="match status" value="1"/>
</dbReference>
<dbReference type="InterPro" id="IPR001810">
    <property type="entry name" value="F-box_dom"/>
</dbReference>
<comment type="subcellular location">
    <subcellularLocation>
        <location evidence="2">Cytoplasm</location>
    </subcellularLocation>
    <subcellularLocation>
        <location evidence="1">Nucleus</location>
    </subcellularLocation>
</comment>
<dbReference type="Proteomes" id="UP000502823">
    <property type="component" value="Unassembled WGS sequence"/>
</dbReference>
<dbReference type="InterPro" id="IPR032675">
    <property type="entry name" value="LRR_dom_sf"/>
</dbReference>
<evidence type="ECO:0000256" key="3">
    <source>
        <dbReference type="ARBA" id="ARBA00004906"/>
    </source>
</evidence>
<feature type="region of interest" description="Disordered" evidence="16">
    <location>
        <begin position="1"/>
        <end position="123"/>
    </location>
</feature>
<dbReference type="GO" id="GO:0005737">
    <property type="term" value="C:cytoplasm"/>
    <property type="evidence" value="ECO:0007669"/>
    <property type="project" value="UniProtKB-SubCell"/>
</dbReference>
<evidence type="ECO:0000256" key="10">
    <source>
        <dbReference type="ARBA" id="ARBA00022990"/>
    </source>
</evidence>
<dbReference type="FunCoup" id="A0A6L2PML9">
    <property type="interactions" value="708"/>
</dbReference>
<dbReference type="GO" id="GO:0005634">
    <property type="term" value="C:nucleus"/>
    <property type="evidence" value="ECO:0007669"/>
    <property type="project" value="UniProtKB-SubCell"/>
</dbReference>
<comment type="caution">
    <text evidence="18">The sequence shown here is derived from an EMBL/GenBank/DDBJ whole genome shotgun (WGS) entry which is preliminary data.</text>
</comment>
<proteinExistence type="predicted"/>
<dbReference type="FunFam" id="3.80.10.10:FF:000105">
    <property type="entry name" value="S-phase kinase-associated protein 2"/>
    <property type="match status" value="1"/>
</dbReference>
<keyword evidence="4" id="KW-0963">Cytoplasm</keyword>
<dbReference type="InterPro" id="IPR036047">
    <property type="entry name" value="F-box-like_dom_sf"/>
</dbReference>
<keyword evidence="6" id="KW-0433">Leucine-rich repeat</keyword>
<dbReference type="GO" id="GO:1905168">
    <property type="term" value="P:positive regulation of double-strand break repair via homologous recombination"/>
    <property type="evidence" value="ECO:0007669"/>
    <property type="project" value="UniProtKB-ARBA"/>
</dbReference>
<evidence type="ECO:0000256" key="9">
    <source>
        <dbReference type="ARBA" id="ARBA00022843"/>
    </source>
</evidence>
<keyword evidence="10" id="KW-0007">Acetylation</keyword>
<keyword evidence="9" id="KW-0832">Ubl conjugation</keyword>
<gene>
    <name evidence="18" type="ORF">Cfor_11035</name>
</gene>
<evidence type="ECO:0000313" key="18">
    <source>
        <dbReference type="EMBL" id="GFG33831.1"/>
    </source>
</evidence>
<keyword evidence="19" id="KW-1185">Reference proteome</keyword>
<evidence type="ECO:0000256" key="15">
    <source>
        <dbReference type="ARBA" id="ARBA00081589"/>
    </source>
</evidence>
<dbReference type="GO" id="GO:0031146">
    <property type="term" value="P:SCF-dependent proteasomal ubiquitin-dependent protein catabolic process"/>
    <property type="evidence" value="ECO:0007669"/>
    <property type="project" value="TreeGrafter"/>
</dbReference>
<keyword evidence="5" id="KW-0597">Phosphoprotein</keyword>
<dbReference type="EMBL" id="BLKM01008479">
    <property type="protein sequence ID" value="GFG33831.1"/>
    <property type="molecule type" value="Genomic_DNA"/>
</dbReference>
<dbReference type="PANTHER" id="PTHR13318">
    <property type="entry name" value="PARTNER OF PAIRED, ISOFORM B-RELATED"/>
    <property type="match status" value="1"/>
</dbReference>
<evidence type="ECO:0000256" key="1">
    <source>
        <dbReference type="ARBA" id="ARBA00004123"/>
    </source>
</evidence>
<evidence type="ECO:0000256" key="16">
    <source>
        <dbReference type="SAM" id="MobiDB-lite"/>
    </source>
</evidence>
<accession>A0A6L2PML9</accession>
<evidence type="ECO:0000256" key="14">
    <source>
        <dbReference type="ARBA" id="ARBA00077776"/>
    </source>
</evidence>
<dbReference type="SMART" id="SM00367">
    <property type="entry name" value="LRR_CC"/>
    <property type="match status" value="2"/>
</dbReference>
<dbReference type="SUPFAM" id="SSF52047">
    <property type="entry name" value="RNI-like"/>
    <property type="match status" value="1"/>
</dbReference>
<dbReference type="Pfam" id="PF12937">
    <property type="entry name" value="F-box-like"/>
    <property type="match status" value="1"/>
</dbReference>
<comment type="function">
    <text evidence="12">Substrate recognition component of a SCF (SKP1-CUL1-F-box protein) E3 ubiquitin-protein ligase complex which mediates the ubiquitination and subsequent proteasomal degradation of target proteins involved in cell cycle progression, signal transduction and transcription. Specifically recognizes phosphorylated CDKN1B/p27kip and is involved in regulation of G1/S transition. Degradation of CDKN1B/p27kip also requires CKS1. Recognizes target proteins ORC1, CDT1, RBL2, KMT2A/MLL1, CDK9, RAG2, NBN, FOXO1, UBP43, YTHDF2, and probably MYC, TOB1 and TAL1. Degradation of TAL1 also requires STUB1. Recognizes CDKN1A in association with CCNE1 or CCNE2 and CDK2. Promotes ubiquitination and destruction of CDH1 in a CK1-dependent manner, thereby regulating cell migration. Following phosphorylation in response to DNA damage, mediates 'Lys-63'-linked ubiquitination of NBN, promoting ATM recruitment to DNA damage sites and DNA repair via homologous recombination.</text>
</comment>
<dbReference type="GO" id="GO:0019005">
    <property type="term" value="C:SCF ubiquitin ligase complex"/>
    <property type="evidence" value="ECO:0007669"/>
    <property type="project" value="TreeGrafter"/>
</dbReference>
<evidence type="ECO:0000256" key="12">
    <source>
        <dbReference type="ARBA" id="ARBA00056227"/>
    </source>
</evidence>
<dbReference type="GO" id="GO:0000082">
    <property type="term" value="P:G1/S transition of mitotic cell cycle"/>
    <property type="evidence" value="ECO:0007669"/>
    <property type="project" value="UniProtKB-ARBA"/>
</dbReference>
<evidence type="ECO:0000259" key="17">
    <source>
        <dbReference type="PROSITE" id="PS50181"/>
    </source>
</evidence>
<dbReference type="AlphaFoldDB" id="A0A6L2PML9"/>
<reference evidence="19" key="1">
    <citation type="submission" date="2020-01" db="EMBL/GenBank/DDBJ databases">
        <title>Draft genome sequence of the Termite Coptotermes fromosanus.</title>
        <authorList>
            <person name="Itakura S."/>
            <person name="Yosikawa Y."/>
            <person name="Umezawa K."/>
        </authorList>
    </citation>
    <scope>NUCLEOTIDE SEQUENCE [LARGE SCALE GENOMIC DNA]</scope>
</reference>
<dbReference type="OrthoDB" id="2095648at2759"/>
<sequence length="476" mass="53470">MKQGGLKKPAPTAKTEESCDKSASVDCRPRLKRRKISDSDEKLNESVTDGNKRRWSAVETDVEPEILEDMGVGMLEDEGSCDSQKTQKRSLEQESEPSPLSETVSEPNSNEVRLQPAQQDRSLDYRKSNELGEDFFLYRRKQTMHHKGQDAFLKLSDELVLMIFRWLPKNMLVRCALVCKRWQRIAYDEVLWTRMDLGSRTLNPGSLGHVLVRGTIILRLAQAEVSDPVFFSDCPLLTREVPCKLQYLDLSMAVISEEGLADLLNVCKNLRKLSLEHCTVSDNVCAAIGQNHNLDVLNMSACYGVTQSCIKSILTGCRKLSAFNVAWTDLPVAALNTLCTELPTSIQRINISGCRKTLNDNHVYQLVNACPELVELDLSDCTTLTSETISIVTQLDKIEYLALSRCYGIAPSAYLQLSSVSSLMYLDIFNLMSEQSITNLQTNLPEVDVNKFLFSSVARPTVGIRRTSIWGLRVRD</sequence>
<evidence type="ECO:0000256" key="6">
    <source>
        <dbReference type="ARBA" id="ARBA00022614"/>
    </source>
</evidence>
<feature type="domain" description="F-box" evidence="17">
    <location>
        <begin position="149"/>
        <end position="195"/>
    </location>
</feature>
<dbReference type="InterPro" id="IPR006553">
    <property type="entry name" value="Leu-rich_rpt_Cys-con_subtyp"/>
</dbReference>
<dbReference type="GO" id="GO:0000209">
    <property type="term" value="P:protein polyubiquitination"/>
    <property type="evidence" value="ECO:0007669"/>
    <property type="project" value="UniProtKB-ARBA"/>
</dbReference>
<evidence type="ECO:0000256" key="2">
    <source>
        <dbReference type="ARBA" id="ARBA00004496"/>
    </source>
</evidence>
<dbReference type="Gene3D" id="3.80.10.10">
    <property type="entry name" value="Ribonuclease Inhibitor"/>
    <property type="match status" value="1"/>
</dbReference>
<evidence type="ECO:0000256" key="4">
    <source>
        <dbReference type="ARBA" id="ARBA00022490"/>
    </source>
</evidence>
<organism evidence="18 19">
    <name type="scientific">Coptotermes formosanus</name>
    <name type="common">Formosan subterranean termite</name>
    <dbReference type="NCBI Taxonomy" id="36987"/>
    <lineage>
        <taxon>Eukaryota</taxon>
        <taxon>Metazoa</taxon>
        <taxon>Ecdysozoa</taxon>
        <taxon>Arthropoda</taxon>
        <taxon>Hexapoda</taxon>
        <taxon>Insecta</taxon>
        <taxon>Pterygota</taxon>
        <taxon>Neoptera</taxon>
        <taxon>Polyneoptera</taxon>
        <taxon>Dictyoptera</taxon>
        <taxon>Blattodea</taxon>
        <taxon>Blattoidea</taxon>
        <taxon>Termitoidae</taxon>
        <taxon>Rhinotermitidae</taxon>
        <taxon>Coptotermes</taxon>
    </lineage>
</organism>
<protein>
    <recommendedName>
        <fullName evidence="13">S-phase kinase-associated protein 2</fullName>
    </recommendedName>
    <alternativeName>
        <fullName evidence="15">Cyclin-A/CDK2-associated protein p45</fullName>
    </alternativeName>
    <alternativeName>
        <fullName evidence="14">F-box protein Skp2</fullName>
    </alternativeName>
</protein>
<name>A0A6L2PML9_COPFO</name>
<evidence type="ECO:0000256" key="7">
    <source>
        <dbReference type="ARBA" id="ARBA00022737"/>
    </source>
</evidence>
<feature type="compositionally biased region" description="Polar residues" evidence="16">
    <location>
        <begin position="103"/>
        <end position="120"/>
    </location>
</feature>